<evidence type="ECO:0000313" key="3">
    <source>
        <dbReference type="EMBL" id="QBK94026.1"/>
    </source>
</evidence>
<reference evidence="3" key="1">
    <citation type="journal article" date="2019" name="MBio">
        <title>Virus Genomes from Deep Sea Sediments Expand the Ocean Megavirome and Support Independent Origins of Viral Gigantism.</title>
        <authorList>
            <person name="Backstrom D."/>
            <person name="Yutin N."/>
            <person name="Jorgensen S.L."/>
            <person name="Dharamshi J."/>
            <person name="Homa F."/>
            <person name="Zaremba-Niedwiedzka K."/>
            <person name="Spang A."/>
            <person name="Wolf Y.I."/>
            <person name="Koonin E.V."/>
            <person name="Ettema T.J."/>
        </authorList>
    </citation>
    <scope>NUCLEOTIDE SEQUENCE</scope>
</reference>
<dbReference type="EMBL" id="MK500610">
    <property type="protein sequence ID" value="QBK94026.1"/>
    <property type="molecule type" value="Genomic_DNA"/>
</dbReference>
<organism evidence="3">
    <name type="scientific">Pithovirus LCPAC406</name>
    <dbReference type="NCBI Taxonomy" id="2506599"/>
    <lineage>
        <taxon>Viruses</taxon>
        <taxon>Pithoviruses</taxon>
    </lineage>
</organism>
<keyword evidence="2" id="KW-1133">Transmembrane helix</keyword>
<name>A0A481ZEI0_9VIRU</name>
<accession>A0A481ZEI0</accession>
<evidence type="ECO:0000256" key="1">
    <source>
        <dbReference type="SAM" id="MobiDB-lite"/>
    </source>
</evidence>
<feature type="transmembrane region" description="Helical" evidence="2">
    <location>
        <begin position="116"/>
        <end position="135"/>
    </location>
</feature>
<evidence type="ECO:0000256" key="2">
    <source>
        <dbReference type="SAM" id="Phobius"/>
    </source>
</evidence>
<dbReference type="InterPro" id="IPR043910">
    <property type="entry name" value="DUF5767"/>
</dbReference>
<feature type="compositionally biased region" description="Low complexity" evidence="1">
    <location>
        <begin position="9"/>
        <end position="22"/>
    </location>
</feature>
<feature type="region of interest" description="Disordered" evidence="1">
    <location>
        <begin position="1"/>
        <end position="28"/>
    </location>
</feature>
<feature type="transmembrane region" description="Helical" evidence="2">
    <location>
        <begin position="178"/>
        <end position="195"/>
    </location>
</feature>
<keyword evidence="2" id="KW-0472">Membrane</keyword>
<proteinExistence type="predicted"/>
<keyword evidence="2" id="KW-0812">Transmembrane</keyword>
<dbReference type="Pfam" id="PF19071">
    <property type="entry name" value="DUF5767"/>
    <property type="match status" value="1"/>
</dbReference>
<protein>
    <submittedName>
        <fullName evidence="3">Uncharacterized protein</fullName>
    </submittedName>
</protein>
<sequence length="293" mass="33129">MRSDDIRFSNRSSVHSISSVESQEYADSPIETKKRKALRKLLDSADEDNIPDYFILSDDERTRIRIKLRGFLETLRHAYPYIPIPEIKDDESLREIHLRYNQYLKRIHVESSSGDYYIMLIIAFLGIECFGSRFLGLNFTNFAKHHVSRIGKYKRILYELGEMNFDNDDSDASPFTKLGFFLAVDMIVFVILGLLSDNIGDEMRTCIERGIDFFVTGRKKPVLTDSKGGPAKPPEPDGLMSILESGNIQDLFKNINSGDNGGGDLMSMLSGVLKAFTGGEKSSAEVNKPPFDE</sequence>
<gene>
    <name evidence="3" type="ORF">LCPAC406_03400</name>
</gene>